<dbReference type="GO" id="GO:0000149">
    <property type="term" value="F:SNARE binding"/>
    <property type="evidence" value="ECO:0007669"/>
    <property type="project" value="TreeGrafter"/>
</dbReference>
<accession>A0A4W5LFS6</accession>
<organism evidence="1 2">
    <name type="scientific">Hucho hucho</name>
    <name type="common">huchen</name>
    <dbReference type="NCBI Taxonomy" id="62062"/>
    <lineage>
        <taxon>Eukaryota</taxon>
        <taxon>Metazoa</taxon>
        <taxon>Chordata</taxon>
        <taxon>Craniata</taxon>
        <taxon>Vertebrata</taxon>
        <taxon>Euteleostomi</taxon>
        <taxon>Actinopterygii</taxon>
        <taxon>Neopterygii</taxon>
        <taxon>Teleostei</taxon>
        <taxon>Protacanthopterygii</taxon>
        <taxon>Salmoniformes</taxon>
        <taxon>Salmonidae</taxon>
        <taxon>Salmoninae</taxon>
        <taxon>Hucho</taxon>
    </lineage>
</organism>
<evidence type="ECO:0000313" key="2">
    <source>
        <dbReference type="Proteomes" id="UP000314982"/>
    </source>
</evidence>
<dbReference type="Proteomes" id="UP000314982">
    <property type="component" value="Unassembled WGS sequence"/>
</dbReference>
<dbReference type="PANTHER" id="PTHR15922:SF2">
    <property type="entry name" value="NBAS SUBUNIT OF NRZ TETHERING COMPLEX"/>
    <property type="match status" value="1"/>
</dbReference>
<dbReference type="Ensembl" id="ENSHHUT00000025693.1">
    <property type="protein sequence ID" value="ENSHHUP00000024753.1"/>
    <property type="gene ID" value="ENSHHUG00000015552.1"/>
</dbReference>
<dbReference type="GO" id="GO:0006890">
    <property type="term" value="P:retrograde vesicle-mediated transport, Golgi to endoplasmic reticulum"/>
    <property type="evidence" value="ECO:0007669"/>
    <property type="project" value="TreeGrafter"/>
</dbReference>
<reference evidence="1" key="3">
    <citation type="submission" date="2025-09" db="UniProtKB">
        <authorList>
            <consortium name="Ensembl"/>
        </authorList>
    </citation>
    <scope>IDENTIFICATION</scope>
</reference>
<proteinExistence type="predicted"/>
<dbReference type="STRING" id="62062.ENSHHUP00000024753"/>
<reference evidence="1" key="2">
    <citation type="submission" date="2025-08" db="UniProtKB">
        <authorList>
            <consortium name="Ensembl"/>
        </authorList>
    </citation>
    <scope>IDENTIFICATION</scope>
</reference>
<keyword evidence="2" id="KW-1185">Reference proteome</keyword>
<dbReference type="PANTHER" id="PTHR15922">
    <property type="entry name" value="NEUROBLASTOMA-AMPLIFIED SEQUENCE"/>
    <property type="match status" value="1"/>
</dbReference>
<reference evidence="2" key="1">
    <citation type="submission" date="2018-06" db="EMBL/GenBank/DDBJ databases">
        <title>Genome assembly of Danube salmon.</title>
        <authorList>
            <person name="Macqueen D.J."/>
            <person name="Gundappa M.K."/>
        </authorList>
    </citation>
    <scope>NUCLEOTIDE SEQUENCE [LARGE SCALE GENOMIC DNA]</scope>
</reference>
<name>A0A4W5LFS6_9TELE</name>
<dbReference type="AlphaFoldDB" id="A0A4W5LFS6"/>
<dbReference type="GO" id="GO:0070939">
    <property type="term" value="C:Dsl1/NZR complex"/>
    <property type="evidence" value="ECO:0007669"/>
    <property type="project" value="TreeGrafter"/>
</dbReference>
<sequence>MCLFLWSCRLTLEQKELCRSRLKLLCYLDRLATYEDILGGPDAAEQRYDSEFFKKFRNQNIILSARTYARVNPSPIPLHSVSLSVSLSLCVSLS</sequence>
<protein>
    <submittedName>
        <fullName evidence="1">Uncharacterized protein</fullName>
    </submittedName>
</protein>
<evidence type="ECO:0000313" key="1">
    <source>
        <dbReference type="Ensembl" id="ENSHHUP00000024753.1"/>
    </source>
</evidence>